<dbReference type="PANTHER" id="PTHR15239">
    <property type="entry name" value="NUCLEAR EXPORT MEDIATOR FACTOR NEMF"/>
    <property type="match status" value="1"/>
</dbReference>
<keyword evidence="3" id="KW-1185">Reference proteome</keyword>
<reference evidence="2" key="1">
    <citation type="submission" date="2016-09" db="EMBL/GenBank/DDBJ databases">
        <authorList>
            <consortium name="Pathogen Informatics"/>
            <person name="Sun Q."/>
            <person name="Inoue M."/>
        </authorList>
    </citation>
    <scope>NUCLEOTIDE SEQUENCE</scope>
</reference>
<accession>A0ABY1UV23</accession>
<evidence type="ECO:0000313" key="2">
    <source>
        <dbReference type="EMBL" id="SOV20208.1"/>
    </source>
</evidence>
<dbReference type="EMBL" id="FMKD01000015">
    <property type="protein sequence ID" value="SOV20208.1"/>
    <property type="molecule type" value="Genomic_DNA"/>
</dbReference>
<sequence length="261" mass="30355">MKKIINTQPNTIRTPQNIYKGSLLIKINETDLSSPFLIIGKNSKQNEKISTQILKFNDLWFHVHEYPGGHVILRNKKIKDKIITADTNLADIIIDDDIKYAANMAAYFSKARKMEKTLVCFTLGKYVLKDNTLNEGAVEVLKYKLIYGRPNKVANIIKDLNERNKEIEICKKKKKKKNRNDKVNILYATQSNFFNPKQFKDLLNQDAKEKTKNVDDGDDCLELENVENLEEIAPELHMKLMEYKKSEESKDEEINEKKLKM</sequence>
<gene>
    <name evidence="2" type="ORF">PGABG01_0034900</name>
</gene>
<dbReference type="InterPro" id="IPR051608">
    <property type="entry name" value="RQC_Subunit_NEMF"/>
</dbReference>
<dbReference type="Proteomes" id="UP000831156">
    <property type="component" value="Unassembled WGS sequence"/>
</dbReference>
<name>A0ABY1UV23_9APIC</name>
<dbReference type="PANTHER" id="PTHR15239:SF6">
    <property type="entry name" value="RIBOSOME QUALITY CONTROL COMPLEX SUBUNIT NEMF"/>
    <property type="match status" value="1"/>
</dbReference>
<dbReference type="InterPro" id="IPR008532">
    <property type="entry name" value="NFACT_RNA-bd"/>
</dbReference>
<organism evidence="2 3">
    <name type="scientific">Plasmodium gaboni</name>
    <dbReference type="NCBI Taxonomy" id="647221"/>
    <lineage>
        <taxon>Eukaryota</taxon>
        <taxon>Sar</taxon>
        <taxon>Alveolata</taxon>
        <taxon>Apicomplexa</taxon>
        <taxon>Aconoidasida</taxon>
        <taxon>Haemosporida</taxon>
        <taxon>Plasmodiidae</taxon>
        <taxon>Plasmodium</taxon>
        <taxon>Plasmodium (Laverania)</taxon>
    </lineage>
</organism>
<protein>
    <submittedName>
        <fullName evidence="2">FbpA domain protein,putative</fullName>
    </submittedName>
</protein>
<dbReference type="Pfam" id="PF05670">
    <property type="entry name" value="NFACT-R_1"/>
    <property type="match status" value="1"/>
</dbReference>
<feature type="domain" description="NFACT RNA-binding" evidence="1">
    <location>
        <begin position="36"/>
        <end position="139"/>
    </location>
</feature>
<evidence type="ECO:0000259" key="1">
    <source>
        <dbReference type="Pfam" id="PF05670"/>
    </source>
</evidence>
<proteinExistence type="predicted"/>
<evidence type="ECO:0000313" key="3">
    <source>
        <dbReference type="Proteomes" id="UP000831156"/>
    </source>
</evidence>
<comment type="caution">
    <text evidence="2">The sequence shown here is derived from an EMBL/GenBank/DDBJ whole genome shotgun (WGS) entry which is preliminary data.</text>
</comment>